<dbReference type="EMBL" id="JACIJE010000010">
    <property type="protein sequence ID" value="MBB5691192.1"/>
    <property type="molecule type" value="Genomic_DNA"/>
</dbReference>
<dbReference type="SUPFAM" id="SSF53335">
    <property type="entry name" value="S-adenosyl-L-methionine-dependent methyltransferases"/>
    <property type="match status" value="1"/>
</dbReference>
<evidence type="ECO:0000313" key="1">
    <source>
        <dbReference type="EMBL" id="MBB5691192.1"/>
    </source>
</evidence>
<accession>A0A840Y9F4</accession>
<dbReference type="RefSeq" id="WP_184486582.1">
    <property type="nucleotide sequence ID" value="NZ_JAAEDJ010000144.1"/>
</dbReference>
<comment type="caution">
    <text evidence="1">The sequence shown here is derived from an EMBL/GenBank/DDBJ whole genome shotgun (WGS) entry which is preliminary data.</text>
</comment>
<protein>
    <recommendedName>
        <fullName evidence="3">FkbM family methyltransferase</fullName>
    </recommendedName>
</protein>
<gene>
    <name evidence="1" type="ORF">FHS88_003344</name>
</gene>
<dbReference type="Proteomes" id="UP000562254">
    <property type="component" value="Unassembled WGS sequence"/>
</dbReference>
<proteinExistence type="predicted"/>
<dbReference type="Gene3D" id="3.40.50.150">
    <property type="entry name" value="Vaccinia Virus protein VP39"/>
    <property type="match status" value="1"/>
</dbReference>
<sequence length="129" mass="14309">MFKSLIPAPLRALRWRLRWLRQTEAFAAAPIACLARAARFTISELARPEFGFTTPDGLRLRSMRNNFSSFAMCTVGERDTEMARFIARHVPVGGTFVDAGANIGAYSLIAARRIGPSGRLLAFEAHPRT</sequence>
<evidence type="ECO:0000313" key="2">
    <source>
        <dbReference type="Proteomes" id="UP000562254"/>
    </source>
</evidence>
<evidence type="ECO:0008006" key="3">
    <source>
        <dbReference type="Google" id="ProtNLM"/>
    </source>
</evidence>
<dbReference type="AlphaFoldDB" id="A0A840Y9F4"/>
<organism evidence="1 2">
    <name type="scientific">Neoroseomonas alkaliterrae</name>
    <dbReference type="NCBI Taxonomy" id="1452450"/>
    <lineage>
        <taxon>Bacteria</taxon>
        <taxon>Pseudomonadati</taxon>
        <taxon>Pseudomonadota</taxon>
        <taxon>Alphaproteobacteria</taxon>
        <taxon>Acetobacterales</taxon>
        <taxon>Acetobacteraceae</taxon>
        <taxon>Neoroseomonas</taxon>
    </lineage>
</organism>
<name>A0A840Y9F4_9PROT</name>
<keyword evidence="2" id="KW-1185">Reference proteome</keyword>
<reference evidence="1 2" key="1">
    <citation type="submission" date="2020-08" db="EMBL/GenBank/DDBJ databases">
        <title>Genomic Encyclopedia of Type Strains, Phase IV (KMG-IV): sequencing the most valuable type-strain genomes for metagenomic binning, comparative biology and taxonomic classification.</title>
        <authorList>
            <person name="Goeker M."/>
        </authorList>
    </citation>
    <scope>NUCLEOTIDE SEQUENCE [LARGE SCALE GENOMIC DNA]</scope>
    <source>
        <strain evidence="1 2">DSM 25895</strain>
    </source>
</reference>
<dbReference type="InterPro" id="IPR029063">
    <property type="entry name" value="SAM-dependent_MTases_sf"/>
</dbReference>